<dbReference type="STRING" id="1235802.C823_02023"/>
<evidence type="ECO:0000313" key="1">
    <source>
        <dbReference type="EMBL" id="EMZ27884.1"/>
    </source>
</evidence>
<proteinExistence type="predicted"/>
<dbReference type="HOGENOM" id="CLU_2069592_0_0_9"/>
<organism evidence="1 2">
    <name type="scientific">Eubacterium plexicaudatum ASF492</name>
    <dbReference type="NCBI Taxonomy" id="1235802"/>
    <lineage>
        <taxon>Bacteria</taxon>
        <taxon>Bacillati</taxon>
        <taxon>Bacillota</taxon>
        <taxon>Clostridia</taxon>
        <taxon>Eubacteriales</taxon>
        <taxon>Eubacteriaceae</taxon>
        <taxon>Eubacterium</taxon>
    </lineage>
</organism>
<reference evidence="1 2" key="1">
    <citation type="journal article" date="2014" name="Genome Announc.">
        <title>Draft genome sequences of the altered schaedler flora, a defined bacterial community from gnotobiotic mice.</title>
        <authorList>
            <person name="Wannemuehler M.J."/>
            <person name="Overstreet A.M."/>
            <person name="Ward D.V."/>
            <person name="Phillips G.J."/>
        </authorList>
    </citation>
    <scope>NUCLEOTIDE SEQUENCE [LARGE SCALE GENOMIC DNA]</scope>
    <source>
        <strain evidence="1 2">ASF492</strain>
    </source>
</reference>
<dbReference type="eggNOG" id="COG4249">
    <property type="taxonomic scope" value="Bacteria"/>
</dbReference>
<dbReference type="AlphaFoldDB" id="N2ATQ7"/>
<comment type="caution">
    <text evidence="1">The sequence shown here is derived from an EMBL/GenBank/DDBJ whole genome shotgun (WGS) entry which is preliminary data.</text>
</comment>
<sequence length="118" mass="13805">MDALRDACYECEVGSKIYDLISDLKTHNYNYQNPVINKMSKMKADLLRADINDLFVLGRNLYQASSNAFNVINFFDNLHSNLNNYGKDVRRHLLNGMSYEIYFDSKAHLRRKFKNGKN</sequence>
<keyword evidence="2" id="KW-1185">Reference proteome</keyword>
<protein>
    <submittedName>
        <fullName evidence="1">Uncharacterized protein</fullName>
    </submittedName>
</protein>
<name>N2ATQ7_9FIRM</name>
<evidence type="ECO:0000313" key="2">
    <source>
        <dbReference type="Proteomes" id="UP000012589"/>
    </source>
</evidence>
<dbReference type="PATRIC" id="fig|1235802.3.peg.2144"/>
<dbReference type="EMBL" id="AQFT01000066">
    <property type="protein sequence ID" value="EMZ27884.1"/>
    <property type="molecule type" value="Genomic_DNA"/>
</dbReference>
<gene>
    <name evidence="1" type="ORF">C823_02023</name>
</gene>
<dbReference type="Proteomes" id="UP000012589">
    <property type="component" value="Unassembled WGS sequence"/>
</dbReference>
<accession>N2ATQ7</accession>